<evidence type="ECO:0000313" key="1">
    <source>
        <dbReference type="EMBL" id="SFE87186.1"/>
    </source>
</evidence>
<accession>A0A1I2E3H7</accession>
<organism evidence="1 2">
    <name type="scientific">Paracidovorax wautersii</name>
    <dbReference type="NCBI Taxonomy" id="1177982"/>
    <lineage>
        <taxon>Bacteria</taxon>
        <taxon>Pseudomonadati</taxon>
        <taxon>Pseudomonadota</taxon>
        <taxon>Betaproteobacteria</taxon>
        <taxon>Burkholderiales</taxon>
        <taxon>Comamonadaceae</taxon>
        <taxon>Paracidovorax</taxon>
    </lineage>
</organism>
<dbReference type="SUPFAM" id="SSF52540">
    <property type="entry name" value="P-loop containing nucleoside triphosphate hydrolases"/>
    <property type="match status" value="1"/>
</dbReference>
<dbReference type="InterPro" id="IPR027417">
    <property type="entry name" value="P-loop_NTPase"/>
</dbReference>
<dbReference type="EMBL" id="FONX01000006">
    <property type="protein sequence ID" value="SFE87186.1"/>
    <property type="molecule type" value="Genomic_DNA"/>
</dbReference>
<evidence type="ECO:0000313" key="2">
    <source>
        <dbReference type="Proteomes" id="UP000199119"/>
    </source>
</evidence>
<dbReference type="AlphaFoldDB" id="A0A1I2E3H7"/>
<protein>
    <recommendedName>
        <fullName evidence="3">AAA domain-containing protein</fullName>
    </recommendedName>
</protein>
<keyword evidence="2" id="KW-1185">Reference proteome</keyword>
<gene>
    <name evidence="1" type="ORF">SAMN04489711_106191</name>
</gene>
<name>A0A1I2E3H7_9BURK</name>
<evidence type="ECO:0008006" key="3">
    <source>
        <dbReference type="Google" id="ProtNLM"/>
    </source>
</evidence>
<sequence>MNHPMVPHAVIRREEMLTAHLDLGGAPIDLAEYATTGLLAVAVGPRGMGKTNAGLLMAEQLSAQGWVSVLIDPESEMESLYGAAVRDAEHLAALLQSRAQSIVVVSARDATAFLPYGRAILDAAERIRKPLFVVVDEGQLFSTAKKCAEDAGEAAGIINEFAGRGRKRALDLFITALRYTGTLHRTLFANKNLTLIGCQEDATAWAALAPQFRASRIEFTDLNALAPGEFFCLSRRGVEKVRMPMAQALARVAPKARPVRRTLPATFSQWDRAMRGIPTGRLQALTDPVVGLLGAIAGLSTQQMLAGAAALQDELETR</sequence>
<dbReference type="RefSeq" id="WP_139222811.1">
    <property type="nucleotide sequence ID" value="NZ_FONX01000006.1"/>
</dbReference>
<dbReference type="Gene3D" id="3.40.50.300">
    <property type="entry name" value="P-loop containing nucleotide triphosphate hydrolases"/>
    <property type="match status" value="1"/>
</dbReference>
<proteinExistence type="predicted"/>
<dbReference type="Proteomes" id="UP000199119">
    <property type="component" value="Unassembled WGS sequence"/>
</dbReference>
<dbReference type="OrthoDB" id="9149574at2"/>
<dbReference type="STRING" id="1177982.SAMN04489711_106191"/>
<reference evidence="2" key="1">
    <citation type="submission" date="2016-10" db="EMBL/GenBank/DDBJ databases">
        <authorList>
            <person name="Varghese N."/>
            <person name="Submissions S."/>
        </authorList>
    </citation>
    <scope>NUCLEOTIDE SEQUENCE [LARGE SCALE GENOMIC DNA]</scope>
    <source>
        <strain evidence="2">DSM 27981</strain>
    </source>
</reference>